<comment type="caution">
    <text evidence="1">The sequence shown here is derived from an EMBL/GenBank/DDBJ whole genome shotgun (WGS) entry which is preliminary data.</text>
</comment>
<gene>
    <name evidence="1" type="ORF">E2C01_045253</name>
</gene>
<evidence type="ECO:0000313" key="2">
    <source>
        <dbReference type="Proteomes" id="UP000324222"/>
    </source>
</evidence>
<dbReference type="Proteomes" id="UP000324222">
    <property type="component" value="Unassembled WGS sequence"/>
</dbReference>
<sequence length="129" mass="13781">MIASQVQEALLAKGTRGGSLGHEPSSVHSGECVVMADAPLFTKQPQAEVGRSMKIASLLITSARDPEVAISEVLGLLANLRPLGVGLLVVIHSVKCIQPLSPREMGYERQHHITPLLHPQHPKGGIGMW</sequence>
<organism evidence="1 2">
    <name type="scientific">Portunus trituberculatus</name>
    <name type="common">Swimming crab</name>
    <name type="synonym">Neptunus trituberculatus</name>
    <dbReference type="NCBI Taxonomy" id="210409"/>
    <lineage>
        <taxon>Eukaryota</taxon>
        <taxon>Metazoa</taxon>
        <taxon>Ecdysozoa</taxon>
        <taxon>Arthropoda</taxon>
        <taxon>Crustacea</taxon>
        <taxon>Multicrustacea</taxon>
        <taxon>Malacostraca</taxon>
        <taxon>Eumalacostraca</taxon>
        <taxon>Eucarida</taxon>
        <taxon>Decapoda</taxon>
        <taxon>Pleocyemata</taxon>
        <taxon>Brachyura</taxon>
        <taxon>Eubrachyura</taxon>
        <taxon>Portunoidea</taxon>
        <taxon>Portunidae</taxon>
        <taxon>Portuninae</taxon>
        <taxon>Portunus</taxon>
    </lineage>
</organism>
<accession>A0A5B7G1K9</accession>
<protein>
    <submittedName>
        <fullName evidence="1">Uncharacterized protein</fullName>
    </submittedName>
</protein>
<proteinExistence type="predicted"/>
<dbReference type="AlphaFoldDB" id="A0A5B7G1K9"/>
<name>A0A5B7G1K9_PORTR</name>
<reference evidence="1 2" key="1">
    <citation type="submission" date="2019-05" db="EMBL/GenBank/DDBJ databases">
        <title>Another draft genome of Portunus trituberculatus and its Hox gene families provides insights of decapod evolution.</title>
        <authorList>
            <person name="Jeong J.-H."/>
            <person name="Song I."/>
            <person name="Kim S."/>
            <person name="Choi T."/>
            <person name="Kim D."/>
            <person name="Ryu S."/>
            <person name="Kim W."/>
        </authorList>
    </citation>
    <scope>NUCLEOTIDE SEQUENCE [LARGE SCALE GENOMIC DNA]</scope>
    <source>
        <tissue evidence="1">Muscle</tissue>
    </source>
</reference>
<keyword evidence="2" id="KW-1185">Reference proteome</keyword>
<dbReference type="EMBL" id="VSRR010010155">
    <property type="protein sequence ID" value="MPC51409.1"/>
    <property type="molecule type" value="Genomic_DNA"/>
</dbReference>
<evidence type="ECO:0000313" key="1">
    <source>
        <dbReference type="EMBL" id="MPC51409.1"/>
    </source>
</evidence>